<protein>
    <recommendedName>
        <fullName evidence="3">Acyl-protein synthetase, LuxE</fullName>
    </recommendedName>
</protein>
<evidence type="ECO:0000313" key="1">
    <source>
        <dbReference type="EMBL" id="GAT34873.1"/>
    </source>
</evidence>
<organism evidence="1 2">
    <name type="scientific">Terrimicrobium sacchariphilum</name>
    <dbReference type="NCBI Taxonomy" id="690879"/>
    <lineage>
        <taxon>Bacteria</taxon>
        <taxon>Pseudomonadati</taxon>
        <taxon>Verrucomicrobiota</taxon>
        <taxon>Terrimicrobiia</taxon>
        <taxon>Terrimicrobiales</taxon>
        <taxon>Terrimicrobiaceae</taxon>
        <taxon>Terrimicrobium</taxon>
    </lineage>
</organism>
<dbReference type="EMBL" id="BDCO01000002">
    <property type="protein sequence ID" value="GAT34873.1"/>
    <property type="molecule type" value="Genomic_DNA"/>
</dbReference>
<dbReference type="PROSITE" id="PS51257">
    <property type="entry name" value="PROKAR_LIPOPROTEIN"/>
    <property type="match status" value="1"/>
</dbReference>
<dbReference type="Proteomes" id="UP000076023">
    <property type="component" value="Unassembled WGS sequence"/>
</dbReference>
<dbReference type="SUPFAM" id="SSF56801">
    <property type="entry name" value="Acetyl-CoA synthetase-like"/>
    <property type="match status" value="1"/>
</dbReference>
<keyword evidence="2" id="KW-1185">Reference proteome</keyword>
<accession>A0A146GCF8</accession>
<dbReference type="AlphaFoldDB" id="A0A146GCF8"/>
<dbReference type="InParanoid" id="A0A146GCF8"/>
<comment type="caution">
    <text evidence="1">The sequence shown here is derived from an EMBL/GenBank/DDBJ whole genome shotgun (WGS) entry which is preliminary data.</text>
</comment>
<sequence length="358" mass="39698">MGWRLKFLAKGNSHPPCGATASCEKLCLSHALESNLHHQIIRYIEHGEGNFADLLVKAHRRQRELCPPYHEYCKGFPAPSVWREIPPLPLGAFRWSRIATFPEPEAVRTFRTSGTTGEGYGQHHFATLEVYQAAALAGWRHSGIPGHRVIGLVPPPTEAPHSSLSTMAGWLVQPEDFFWNQWERLTEFLASAKEPVVLFGTALGFLDFFEFLGDRTWTLPAGSAAMETGGYKGTRRNLPKEELYAFFQKHLGLAADDVWNEYGMTELSSQFYTRGLGTPHRGGSWVRGLVIDPSTGREVAVGETGVLVIFDLANIDSSCVLQTQDLAVRHEEGFLLVGRDPAALPRGCSRAADDLLSR</sequence>
<name>A0A146GCF8_TERSA</name>
<reference evidence="2" key="1">
    <citation type="journal article" date="2017" name="Genome Announc.">
        <title>Draft Genome Sequence of Terrimicrobium sacchariphilum NM-5T, a Facultative Anaerobic Soil Bacterium of the Class Spartobacteria.</title>
        <authorList>
            <person name="Qiu Y.L."/>
            <person name="Tourlousse D.M."/>
            <person name="Matsuura N."/>
            <person name="Ohashi A."/>
            <person name="Sekiguchi Y."/>
        </authorList>
    </citation>
    <scope>NUCLEOTIDE SEQUENCE [LARGE SCALE GENOMIC DNA]</scope>
    <source>
        <strain evidence="2">NM-5</strain>
    </source>
</reference>
<evidence type="ECO:0008006" key="3">
    <source>
        <dbReference type="Google" id="ProtNLM"/>
    </source>
</evidence>
<dbReference type="Gene3D" id="3.40.50.12780">
    <property type="entry name" value="N-terminal domain of ligase-like"/>
    <property type="match status" value="1"/>
</dbReference>
<evidence type="ECO:0000313" key="2">
    <source>
        <dbReference type="Proteomes" id="UP000076023"/>
    </source>
</evidence>
<dbReference type="STRING" id="690879.TSACC_23307"/>
<gene>
    <name evidence="1" type="ORF">TSACC_23307</name>
</gene>
<proteinExistence type="predicted"/>
<dbReference type="InterPro" id="IPR042099">
    <property type="entry name" value="ANL_N_sf"/>
</dbReference>